<organism evidence="1 2">
    <name type="scientific">Sphingobium scionense</name>
    <dbReference type="NCBI Taxonomy" id="1404341"/>
    <lineage>
        <taxon>Bacteria</taxon>
        <taxon>Pseudomonadati</taxon>
        <taxon>Pseudomonadota</taxon>
        <taxon>Alphaproteobacteria</taxon>
        <taxon>Sphingomonadales</taxon>
        <taxon>Sphingomonadaceae</taxon>
        <taxon>Sphingobium</taxon>
    </lineage>
</organism>
<name>A0A7W6LP73_9SPHN</name>
<accession>A0A7W6LP73</accession>
<evidence type="ECO:0000313" key="1">
    <source>
        <dbReference type="EMBL" id="MBB4147949.1"/>
    </source>
</evidence>
<dbReference type="RefSeq" id="WP_188081742.1">
    <property type="nucleotide sequence ID" value="NZ_JACIEU010000006.1"/>
</dbReference>
<gene>
    <name evidence="1" type="ORF">GGQ90_001727</name>
</gene>
<reference evidence="1 2" key="1">
    <citation type="submission" date="2020-08" db="EMBL/GenBank/DDBJ databases">
        <title>Genomic Encyclopedia of Type Strains, Phase IV (KMG-IV): sequencing the most valuable type-strain genomes for metagenomic binning, comparative biology and taxonomic classification.</title>
        <authorList>
            <person name="Goeker M."/>
        </authorList>
    </citation>
    <scope>NUCLEOTIDE SEQUENCE [LARGE SCALE GENOMIC DNA]</scope>
    <source>
        <strain evidence="1 2">DSM 19371</strain>
    </source>
</reference>
<dbReference type="EMBL" id="JACIEU010000006">
    <property type="protein sequence ID" value="MBB4147949.1"/>
    <property type="molecule type" value="Genomic_DNA"/>
</dbReference>
<evidence type="ECO:0000313" key="2">
    <source>
        <dbReference type="Proteomes" id="UP000590524"/>
    </source>
</evidence>
<proteinExistence type="predicted"/>
<sequence length="155" mass="17804">MATDPEIQRRRREGIRRHNAKPGVLLAQRETLRKTMERVRATPEHQAMLRAHGERLYREVLTRPDVVAKIKAPETKAKRNATLSSTRLRDIPASMRAEYRLLRRGKNLTAAEAKAIILDQWKKQIAAPKPFQPTPKKVGQWVLKGGEFVKVEVVE</sequence>
<dbReference type="Proteomes" id="UP000590524">
    <property type="component" value="Unassembled WGS sequence"/>
</dbReference>
<protein>
    <submittedName>
        <fullName evidence="1">Uncharacterized protein</fullName>
    </submittedName>
</protein>
<comment type="caution">
    <text evidence="1">The sequence shown here is derived from an EMBL/GenBank/DDBJ whole genome shotgun (WGS) entry which is preliminary data.</text>
</comment>
<keyword evidence="2" id="KW-1185">Reference proteome</keyword>
<dbReference type="AlphaFoldDB" id="A0A7W6LP73"/>